<dbReference type="HOGENOM" id="CLU_2676094_0_0_1"/>
<name>A0A061F8Y7_THECC</name>
<sequence length="75" mass="8307">MATSRRRLEDGVKSDSRMALAQVVGLTLSSNPSQDSNSNFDMEFHIQSISRLSYTMEALLVYQINSISPISGLKL</sequence>
<accession>A0A061F8Y7</accession>
<dbReference type="EMBL" id="CM001885">
    <property type="protein sequence ID" value="EOY13800.1"/>
    <property type="molecule type" value="Genomic_DNA"/>
</dbReference>
<dbReference type="AlphaFoldDB" id="A0A061F8Y7"/>
<protein>
    <submittedName>
        <fullName evidence="1">Uncharacterized protein</fullName>
    </submittedName>
</protein>
<gene>
    <name evidence="1" type="ORF">TCM_032446</name>
</gene>
<reference evidence="1 2" key="1">
    <citation type="journal article" date="2013" name="Genome Biol.">
        <title>The genome sequence of the most widely cultivated cacao type and its use to identify candidate genes regulating pod color.</title>
        <authorList>
            <person name="Motamayor J.C."/>
            <person name="Mockaitis K."/>
            <person name="Schmutz J."/>
            <person name="Haiminen N."/>
            <person name="Iii D.L."/>
            <person name="Cornejo O."/>
            <person name="Findley S.D."/>
            <person name="Zheng P."/>
            <person name="Utro F."/>
            <person name="Royaert S."/>
            <person name="Saski C."/>
            <person name="Jenkins J."/>
            <person name="Podicheti R."/>
            <person name="Zhao M."/>
            <person name="Scheffler B.E."/>
            <person name="Stack J.C."/>
            <person name="Feltus F.A."/>
            <person name="Mustiga G.M."/>
            <person name="Amores F."/>
            <person name="Phillips W."/>
            <person name="Marelli J.P."/>
            <person name="May G.D."/>
            <person name="Shapiro H."/>
            <person name="Ma J."/>
            <person name="Bustamante C.D."/>
            <person name="Schnell R.J."/>
            <person name="Main D."/>
            <person name="Gilbert D."/>
            <person name="Parida L."/>
            <person name="Kuhn D.N."/>
        </authorList>
    </citation>
    <scope>NUCLEOTIDE SEQUENCE [LARGE SCALE GENOMIC DNA]</scope>
    <source>
        <strain evidence="2">cv. Matina 1-6</strain>
    </source>
</reference>
<dbReference type="InParanoid" id="A0A061F8Y7"/>
<evidence type="ECO:0000313" key="2">
    <source>
        <dbReference type="Proteomes" id="UP000026915"/>
    </source>
</evidence>
<dbReference type="Gramene" id="EOY13800">
    <property type="protein sequence ID" value="EOY13800"/>
    <property type="gene ID" value="TCM_032446"/>
</dbReference>
<dbReference type="Proteomes" id="UP000026915">
    <property type="component" value="Chromosome 7"/>
</dbReference>
<evidence type="ECO:0000313" key="1">
    <source>
        <dbReference type="EMBL" id="EOY13800.1"/>
    </source>
</evidence>
<proteinExistence type="predicted"/>
<keyword evidence="2" id="KW-1185">Reference proteome</keyword>
<organism evidence="1 2">
    <name type="scientific">Theobroma cacao</name>
    <name type="common">Cacao</name>
    <name type="synonym">Cocoa</name>
    <dbReference type="NCBI Taxonomy" id="3641"/>
    <lineage>
        <taxon>Eukaryota</taxon>
        <taxon>Viridiplantae</taxon>
        <taxon>Streptophyta</taxon>
        <taxon>Embryophyta</taxon>
        <taxon>Tracheophyta</taxon>
        <taxon>Spermatophyta</taxon>
        <taxon>Magnoliopsida</taxon>
        <taxon>eudicotyledons</taxon>
        <taxon>Gunneridae</taxon>
        <taxon>Pentapetalae</taxon>
        <taxon>rosids</taxon>
        <taxon>malvids</taxon>
        <taxon>Malvales</taxon>
        <taxon>Malvaceae</taxon>
        <taxon>Byttnerioideae</taxon>
        <taxon>Theobroma</taxon>
    </lineage>
</organism>